<name>A0ABU8N5P8_9PSEU</name>
<evidence type="ECO:0000313" key="3">
    <source>
        <dbReference type="Proteomes" id="UP001370100"/>
    </source>
</evidence>
<gene>
    <name evidence="2" type="ORF">WCD41_14800</name>
</gene>
<evidence type="ECO:0000313" key="2">
    <source>
        <dbReference type="EMBL" id="MEJ2887726.1"/>
    </source>
</evidence>
<feature type="region of interest" description="Disordered" evidence="1">
    <location>
        <begin position="1"/>
        <end position="20"/>
    </location>
</feature>
<evidence type="ECO:0000256" key="1">
    <source>
        <dbReference type="SAM" id="MobiDB-lite"/>
    </source>
</evidence>
<dbReference type="RefSeq" id="WP_337714173.1">
    <property type="nucleotide sequence ID" value="NZ_JBBEGL010000003.1"/>
</dbReference>
<proteinExistence type="predicted"/>
<organism evidence="2 3">
    <name type="scientific">Actinomycetospora aeridis</name>
    <dbReference type="NCBI Taxonomy" id="3129231"/>
    <lineage>
        <taxon>Bacteria</taxon>
        <taxon>Bacillati</taxon>
        <taxon>Actinomycetota</taxon>
        <taxon>Actinomycetes</taxon>
        <taxon>Pseudonocardiales</taxon>
        <taxon>Pseudonocardiaceae</taxon>
        <taxon>Actinomycetospora</taxon>
    </lineage>
</organism>
<keyword evidence="3" id="KW-1185">Reference proteome</keyword>
<reference evidence="2 3" key="1">
    <citation type="submission" date="2024-03" db="EMBL/GenBank/DDBJ databases">
        <title>Actinomycetospora sp. OC33-EN06, a novel actinomycete isolated from wild orchid (Aerides multiflora).</title>
        <authorList>
            <person name="Suriyachadkun C."/>
        </authorList>
    </citation>
    <scope>NUCLEOTIDE SEQUENCE [LARGE SCALE GENOMIC DNA]</scope>
    <source>
        <strain evidence="2 3">OC33-EN06</strain>
    </source>
</reference>
<accession>A0ABU8N5P8</accession>
<comment type="caution">
    <text evidence="2">The sequence shown here is derived from an EMBL/GenBank/DDBJ whole genome shotgun (WGS) entry which is preliminary data.</text>
</comment>
<dbReference type="EMBL" id="JBBEGL010000003">
    <property type="protein sequence ID" value="MEJ2887726.1"/>
    <property type="molecule type" value="Genomic_DNA"/>
</dbReference>
<sequence length="92" mass="10043">MFGRKTRSTTEQAPATATGERELVIPVMRFSGTGWQATCPYGTNCPLSPRPGVIDGIVIGFQERDEAVAAMDAHLEHDHGVPRSTPRRVSQH</sequence>
<dbReference type="Proteomes" id="UP001370100">
    <property type="component" value="Unassembled WGS sequence"/>
</dbReference>
<protein>
    <submittedName>
        <fullName evidence="2">Uncharacterized protein</fullName>
    </submittedName>
</protein>